<sequence>MADQKSRPRDSYGALMLQAAGVLRLRYVKCGQDSSLSAAAASELADTFEGVAHGDPAFDQLDPKEAIALAHRLLDDDHPELSTMWPGSP</sequence>
<evidence type="ECO:0000313" key="1">
    <source>
        <dbReference type="EMBL" id="WSE34556.1"/>
    </source>
</evidence>
<dbReference type="EMBL" id="CP142149">
    <property type="protein sequence ID" value="WSE34556.1"/>
    <property type="molecule type" value="Genomic_DNA"/>
</dbReference>
<proteinExistence type="predicted"/>
<accession>A0ABZ1IL15</accession>
<name>A0ABZ1IL15_9PSEU</name>
<organism evidence="1 2">
    <name type="scientific">Amycolatopsis rhabdoformis</name>
    <dbReference type="NCBI Taxonomy" id="1448059"/>
    <lineage>
        <taxon>Bacteria</taxon>
        <taxon>Bacillati</taxon>
        <taxon>Actinomycetota</taxon>
        <taxon>Actinomycetes</taxon>
        <taxon>Pseudonocardiales</taxon>
        <taxon>Pseudonocardiaceae</taxon>
        <taxon>Amycolatopsis</taxon>
    </lineage>
</organism>
<protein>
    <submittedName>
        <fullName evidence="1">Uncharacterized protein</fullName>
    </submittedName>
</protein>
<dbReference type="Proteomes" id="UP001330812">
    <property type="component" value="Chromosome"/>
</dbReference>
<dbReference type="RefSeq" id="WP_326837364.1">
    <property type="nucleotide sequence ID" value="NZ_CP142149.1"/>
</dbReference>
<gene>
    <name evidence="1" type="ORF">VSH64_21130</name>
</gene>
<reference evidence="1 2" key="1">
    <citation type="journal article" date="2015" name="Int. J. Syst. Evol. Microbiol.">
        <title>Amycolatopsis rhabdoformis sp. nov., an actinomycete isolated from a tropical forest soil.</title>
        <authorList>
            <person name="Souza W.R."/>
            <person name="Silva R.E."/>
            <person name="Goodfellow M."/>
            <person name="Busarakam K."/>
            <person name="Figueiro F.S."/>
            <person name="Ferreira D."/>
            <person name="Rodrigues-Filho E."/>
            <person name="Moraes L.A.B."/>
            <person name="Zucchi T.D."/>
        </authorList>
    </citation>
    <scope>NUCLEOTIDE SEQUENCE [LARGE SCALE GENOMIC DNA]</scope>
    <source>
        <strain evidence="1 2">NCIMB 14900</strain>
    </source>
</reference>
<evidence type="ECO:0000313" key="2">
    <source>
        <dbReference type="Proteomes" id="UP001330812"/>
    </source>
</evidence>
<keyword evidence="2" id="KW-1185">Reference proteome</keyword>